<proteinExistence type="predicted"/>
<dbReference type="Proteomes" id="UP001629230">
    <property type="component" value="Unassembled WGS sequence"/>
</dbReference>
<sequence length="91" mass="10112">MPEAFDAGYRLVSDARQLWQTFEAAHHKASLPGNLDLPMESFVRAVEIVLKESEIKDAPGYCPEPALWTHAVHHCGYIQSRHATGRVLATA</sequence>
<dbReference type="EMBL" id="JAQQEZ010000017">
    <property type="protein sequence ID" value="MFM0004040.1"/>
    <property type="molecule type" value="Genomic_DNA"/>
</dbReference>
<organism evidence="1 2">
    <name type="scientific">Paraburkholderia dipogonis</name>
    <dbReference type="NCBI Taxonomy" id="1211383"/>
    <lineage>
        <taxon>Bacteria</taxon>
        <taxon>Pseudomonadati</taxon>
        <taxon>Pseudomonadota</taxon>
        <taxon>Betaproteobacteria</taxon>
        <taxon>Burkholderiales</taxon>
        <taxon>Burkholderiaceae</taxon>
        <taxon>Paraburkholderia</taxon>
    </lineage>
</organism>
<accession>A0ABW9AVL3</accession>
<protein>
    <submittedName>
        <fullName evidence="1">Uncharacterized protein</fullName>
    </submittedName>
</protein>
<name>A0ABW9AVL3_9BURK</name>
<comment type="caution">
    <text evidence="1">The sequence shown here is derived from an EMBL/GenBank/DDBJ whole genome shotgun (WGS) entry which is preliminary data.</text>
</comment>
<reference evidence="1 2" key="1">
    <citation type="journal article" date="2024" name="Chem. Sci.">
        <title>Discovery of megapolipeptins by genome mining of a Burkholderiales bacteria collection.</title>
        <authorList>
            <person name="Paulo B.S."/>
            <person name="Recchia M.J.J."/>
            <person name="Lee S."/>
            <person name="Fergusson C.H."/>
            <person name="Romanowski S.B."/>
            <person name="Hernandez A."/>
            <person name="Krull N."/>
            <person name="Liu D.Y."/>
            <person name="Cavanagh H."/>
            <person name="Bos A."/>
            <person name="Gray C.A."/>
            <person name="Murphy B.T."/>
            <person name="Linington R.G."/>
            <person name="Eustaquio A.S."/>
        </authorList>
    </citation>
    <scope>NUCLEOTIDE SEQUENCE [LARGE SCALE GENOMIC DNA]</scope>
    <source>
        <strain evidence="1 2">RL17-350-BIC-A</strain>
    </source>
</reference>
<gene>
    <name evidence="1" type="ORF">PQR57_23840</name>
</gene>
<evidence type="ECO:0000313" key="2">
    <source>
        <dbReference type="Proteomes" id="UP001629230"/>
    </source>
</evidence>
<evidence type="ECO:0000313" key="1">
    <source>
        <dbReference type="EMBL" id="MFM0004040.1"/>
    </source>
</evidence>
<keyword evidence="2" id="KW-1185">Reference proteome</keyword>